<accession>A0A4D6HHY8</accession>
<evidence type="ECO:0000256" key="1">
    <source>
        <dbReference type="ARBA" id="ARBA00022679"/>
    </source>
</evidence>
<evidence type="ECO:0000313" key="6">
    <source>
        <dbReference type="Proteomes" id="UP000296822"/>
    </source>
</evidence>
<dbReference type="GO" id="GO:0005829">
    <property type="term" value="C:cytosol"/>
    <property type="evidence" value="ECO:0007669"/>
    <property type="project" value="TreeGrafter"/>
</dbReference>
<dbReference type="InterPro" id="IPR045886">
    <property type="entry name" value="ThiF/MoeB/HesA"/>
</dbReference>
<protein>
    <submittedName>
        <fullName evidence="5">Adenylyltransferase</fullName>
    </submittedName>
</protein>
<reference evidence="5 6" key="1">
    <citation type="journal article" date="2019" name="Nat. Commun.">
        <title>A new type of DNA phosphorothioation-based antiviral system in archaea.</title>
        <authorList>
            <person name="Xiong L."/>
            <person name="Liu S."/>
            <person name="Chen S."/>
            <person name="Xiao Y."/>
            <person name="Zhu B."/>
            <person name="Gao Y."/>
            <person name="Zhang Y."/>
            <person name="Chen B."/>
            <person name="Luo J."/>
            <person name="Deng Z."/>
            <person name="Chen X."/>
            <person name="Wang L."/>
            <person name="Chen S."/>
        </authorList>
    </citation>
    <scope>NUCLEOTIDE SEQUENCE [LARGE SCALE GENOMIC DNA]</scope>
    <source>
        <strain evidence="5 6">JCM 10635</strain>
    </source>
</reference>
<dbReference type="PANTHER" id="PTHR10953:SF102">
    <property type="entry name" value="ADENYLYLTRANSFERASE AND SULFURTRANSFERASE MOCS3"/>
    <property type="match status" value="1"/>
</dbReference>
<dbReference type="Proteomes" id="UP000296822">
    <property type="component" value="Chromosome"/>
</dbReference>
<dbReference type="InterPro" id="IPR035985">
    <property type="entry name" value="Ubiquitin-activating_enz"/>
</dbReference>
<dbReference type="GO" id="GO:0016779">
    <property type="term" value="F:nucleotidyltransferase activity"/>
    <property type="evidence" value="ECO:0007669"/>
    <property type="project" value="UniProtKB-KW"/>
</dbReference>
<keyword evidence="3" id="KW-0067">ATP-binding</keyword>
<keyword evidence="1 5" id="KW-0808">Transferase</keyword>
<dbReference type="InterPro" id="IPR000594">
    <property type="entry name" value="ThiF_NAD_FAD-bd"/>
</dbReference>
<dbReference type="Gene3D" id="3.40.50.720">
    <property type="entry name" value="NAD(P)-binding Rossmann-like Domain"/>
    <property type="match status" value="1"/>
</dbReference>
<organism evidence="5 6">
    <name type="scientific">Natronorubrum bangense</name>
    <dbReference type="NCBI Taxonomy" id="61858"/>
    <lineage>
        <taxon>Archaea</taxon>
        <taxon>Methanobacteriati</taxon>
        <taxon>Methanobacteriota</taxon>
        <taxon>Stenosarchaea group</taxon>
        <taxon>Halobacteria</taxon>
        <taxon>Halobacteriales</taxon>
        <taxon>Natrialbaceae</taxon>
        <taxon>Natronorubrum</taxon>
    </lineage>
</organism>
<keyword evidence="2" id="KW-0547">Nucleotide-binding</keyword>
<gene>
    <name evidence="5" type="ORF">DV706_02105</name>
</gene>
<dbReference type="CDD" id="cd00757">
    <property type="entry name" value="ThiF_MoeB_HesA_family"/>
    <property type="match status" value="1"/>
</dbReference>
<evidence type="ECO:0000256" key="2">
    <source>
        <dbReference type="ARBA" id="ARBA00022741"/>
    </source>
</evidence>
<dbReference type="EMBL" id="CP031305">
    <property type="protein sequence ID" value="QCC53380.1"/>
    <property type="molecule type" value="Genomic_DNA"/>
</dbReference>
<dbReference type="GO" id="GO:0008146">
    <property type="term" value="F:sulfotransferase activity"/>
    <property type="evidence" value="ECO:0007669"/>
    <property type="project" value="TreeGrafter"/>
</dbReference>
<dbReference type="KEGG" id="nbg:DV706_02105"/>
<name>A0A4D6HHY8_9EURY</name>
<dbReference type="GO" id="GO:0005524">
    <property type="term" value="F:ATP binding"/>
    <property type="evidence" value="ECO:0007669"/>
    <property type="project" value="UniProtKB-KW"/>
</dbReference>
<dbReference type="GeneID" id="39850021"/>
<dbReference type="Pfam" id="PF00899">
    <property type="entry name" value="ThiF"/>
    <property type="match status" value="1"/>
</dbReference>
<dbReference type="AlphaFoldDB" id="A0A4D6HHY8"/>
<evidence type="ECO:0000259" key="4">
    <source>
        <dbReference type="Pfam" id="PF00899"/>
    </source>
</evidence>
<dbReference type="PANTHER" id="PTHR10953">
    <property type="entry name" value="UBIQUITIN-ACTIVATING ENZYME E1"/>
    <property type="match status" value="1"/>
</dbReference>
<sequence length="269" mass="29243">MVQPLDSRQRNRYSRQLMIDSIADSDQRSLLSSRVLVAGAGGLGSSVIQYLAAAGVGTVGIVDDGRVKRSNLQRQVVHTVDDIGEPKVESAARFIDALNPDVTVETHATRITPDTVASLLRRYDVVVDGLDNFATRFLVNDAARLAAVPFVHGAVYELEGQLTVFRPGGPCYRCLLPAAPDEETVPSDEPMGIFPSVPGTIGTLQATEVLKCLLDLGEPLDDELLRYDAADATVVRTPLEPNPDCPLCGSDEIDDMDDIDYDDRYRIED</sequence>
<dbReference type="RefSeq" id="WP_006066808.1">
    <property type="nucleotide sequence ID" value="NZ_CP031305.1"/>
</dbReference>
<feature type="domain" description="THIF-type NAD/FAD binding fold" evidence="4">
    <location>
        <begin position="13"/>
        <end position="246"/>
    </location>
</feature>
<keyword evidence="5" id="KW-0548">Nucleotidyltransferase</keyword>
<dbReference type="SUPFAM" id="SSF69572">
    <property type="entry name" value="Activating enzymes of the ubiquitin-like proteins"/>
    <property type="match status" value="1"/>
</dbReference>
<evidence type="ECO:0000256" key="3">
    <source>
        <dbReference type="ARBA" id="ARBA00022840"/>
    </source>
</evidence>
<evidence type="ECO:0000313" key="5">
    <source>
        <dbReference type="EMBL" id="QCC53380.1"/>
    </source>
</evidence>
<proteinExistence type="predicted"/>
<dbReference type="FunFam" id="3.40.50.720:FF:000033">
    <property type="entry name" value="Adenylyltransferase and sulfurtransferase MOCS3"/>
    <property type="match status" value="1"/>
</dbReference>
<dbReference type="GO" id="GO:0008641">
    <property type="term" value="F:ubiquitin-like modifier activating enzyme activity"/>
    <property type="evidence" value="ECO:0007669"/>
    <property type="project" value="InterPro"/>
</dbReference>
<dbReference type="GO" id="GO:0004792">
    <property type="term" value="F:thiosulfate-cyanide sulfurtransferase activity"/>
    <property type="evidence" value="ECO:0007669"/>
    <property type="project" value="TreeGrafter"/>
</dbReference>